<protein>
    <submittedName>
        <fullName evidence="1">Uncharacterized protein</fullName>
    </submittedName>
</protein>
<reference evidence="1 2" key="1">
    <citation type="submission" date="2020-03" db="EMBL/GenBank/DDBJ databases">
        <title>Dissostichus mawsoni Genome sequencing and assembly.</title>
        <authorList>
            <person name="Park H."/>
        </authorList>
    </citation>
    <scope>NUCLEOTIDE SEQUENCE [LARGE SCALE GENOMIC DNA]</scope>
    <source>
        <strain evidence="1">DM0001</strain>
        <tissue evidence="1">Muscle</tissue>
    </source>
</reference>
<keyword evidence="2" id="KW-1185">Reference proteome</keyword>
<evidence type="ECO:0000313" key="1">
    <source>
        <dbReference type="EMBL" id="KAF3848481.1"/>
    </source>
</evidence>
<dbReference type="Proteomes" id="UP000518266">
    <property type="component" value="Unassembled WGS sequence"/>
</dbReference>
<evidence type="ECO:0000313" key="2">
    <source>
        <dbReference type="Proteomes" id="UP000518266"/>
    </source>
</evidence>
<dbReference type="AlphaFoldDB" id="A0A7J5YHP5"/>
<comment type="caution">
    <text evidence="1">The sequence shown here is derived from an EMBL/GenBank/DDBJ whole genome shotgun (WGS) entry which is preliminary data.</text>
</comment>
<accession>A0A7J5YHP5</accession>
<name>A0A7J5YHP5_DISMA</name>
<organism evidence="1 2">
    <name type="scientific">Dissostichus mawsoni</name>
    <name type="common">Antarctic cod</name>
    <dbReference type="NCBI Taxonomy" id="36200"/>
    <lineage>
        <taxon>Eukaryota</taxon>
        <taxon>Metazoa</taxon>
        <taxon>Chordata</taxon>
        <taxon>Craniata</taxon>
        <taxon>Vertebrata</taxon>
        <taxon>Euteleostomi</taxon>
        <taxon>Actinopterygii</taxon>
        <taxon>Neopterygii</taxon>
        <taxon>Teleostei</taxon>
        <taxon>Neoteleostei</taxon>
        <taxon>Acanthomorphata</taxon>
        <taxon>Eupercaria</taxon>
        <taxon>Perciformes</taxon>
        <taxon>Notothenioidei</taxon>
        <taxon>Nototheniidae</taxon>
        <taxon>Dissostichus</taxon>
    </lineage>
</organism>
<sequence length="160" mass="17908">MEEEGGEGNEEEGGEGNGGGRSLNLFQILSLLWCFWARSCFCWVTSFNLVSTKPNLASQLSWFWARSLENFSSCSSKSFSNCWTPLLVLGQVFGEHLFLLSHLVLQLFDIRLAALVFLGQVKGHQVALVVLVRELLLLCHHVVQLLLVLALCSFHLLLQT</sequence>
<proteinExistence type="predicted"/>
<gene>
    <name evidence="1" type="ORF">F7725_014978</name>
</gene>
<dbReference type="EMBL" id="JAAKFY010000012">
    <property type="protein sequence ID" value="KAF3848481.1"/>
    <property type="molecule type" value="Genomic_DNA"/>
</dbReference>